<evidence type="ECO:0000313" key="3">
    <source>
        <dbReference type="Proteomes" id="UP000830671"/>
    </source>
</evidence>
<dbReference type="GeneID" id="73344228"/>
<dbReference type="Proteomes" id="UP000830671">
    <property type="component" value="Chromosome 5"/>
</dbReference>
<reference evidence="2" key="1">
    <citation type="journal article" date="2021" name="Mol. Plant Microbe Interact.">
        <title>Complete Genome Sequence of the Plant-Pathogenic Fungus Colletotrichum lupini.</title>
        <authorList>
            <person name="Baroncelli R."/>
            <person name="Pensec F."/>
            <person name="Da Lio D."/>
            <person name="Boufleur T."/>
            <person name="Vicente I."/>
            <person name="Sarrocco S."/>
            <person name="Picot A."/>
            <person name="Baraldi E."/>
            <person name="Sukno S."/>
            <person name="Thon M."/>
            <person name="Le Floch G."/>
        </authorList>
    </citation>
    <scope>NUCLEOTIDE SEQUENCE</scope>
    <source>
        <strain evidence="2">IMI 504893</strain>
    </source>
</reference>
<dbReference type="AlphaFoldDB" id="A0A9Q8SXY3"/>
<dbReference type="RefSeq" id="XP_049146363.1">
    <property type="nucleotide sequence ID" value="XM_049289218.1"/>
</dbReference>
<feature type="region of interest" description="Disordered" evidence="1">
    <location>
        <begin position="764"/>
        <end position="793"/>
    </location>
</feature>
<proteinExistence type="predicted"/>
<evidence type="ECO:0000313" key="2">
    <source>
        <dbReference type="EMBL" id="UQC84746.1"/>
    </source>
</evidence>
<dbReference type="EMBL" id="CP019477">
    <property type="protein sequence ID" value="UQC84746.1"/>
    <property type="molecule type" value="Genomic_DNA"/>
</dbReference>
<dbReference type="KEGG" id="clup:CLUP02_10242"/>
<evidence type="ECO:0000256" key="1">
    <source>
        <dbReference type="SAM" id="MobiDB-lite"/>
    </source>
</evidence>
<name>A0A9Q8SXY3_9PEZI</name>
<keyword evidence="3" id="KW-1185">Reference proteome</keyword>
<gene>
    <name evidence="2" type="ORF">CLUP02_10242</name>
</gene>
<protein>
    <submittedName>
        <fullName evidence="2">Uncharacterized protein</fullName>
    </submittedName>
</protein>
<feature type="compositionally biased region" description="Polar residues" evidence="1">
    <location>
        <begin position="775"/>
        <end position="785"/>
    </location>
</feature>
<accession>A0A9Q8SXY3</accession>
<organism evidence="2 3">
    <name type="scientific">Colletotrichum lupini</name>
    <dbReference type="NCBI Taxonomy" id="145971"/>
    <lineage>
        <taxon>Eukaryota</taxon>
        <taxon>Fungi</taxon>
        <taxon>Dikarya</taxon>
        <taxon>Ascomycota</taxon>
        <taxon>Pezizomycotina</taxon>
        <taxon>Sordariomycetes</taxon>
        <taxon>Hypocreomycetidae</taxon>
        <taxon>Glomerellales</taxon>
        <taxon>Glomerellaceae</taxon>
        <taxon>Colletotrichum</taxon>
        <taxon>Colletotrichum acutatum species complex</taxon>
    </lineage>
</organism>
<sequence length="947" mass="104587">MKIKVFVVCSERDWIDDTPYRALLPYACGTARGPILKYLRVPRVPSTLGGRGPSSQSVEVPLLRESCNRLMIRIPPAAFTQAEAGQVPDMEGPFPLPQTADVPSPAKNQQLQIEFQCSIALINVKDFSRRLFARPSSPETPRLTLSLALFHESLWIISIPFQQMPPPHRAAIANETHYQTSFRRLWTNHGLSISIEMWWARYFCKFRGVLSASLNCLLEVGTERQPTQSHPGAVLFPALAFPEPARTLLLACLVCITVTSNTLDRRQHPIVPRLDGRSPLWHSVSAPAIGRRMYAYAAVPLYPCLCLPYFIVTVYLTSTIPDQLVTAQCDRRRTRGLILDCKRIPESLTSLVLESPPCNLGPRICSISTLDPAPFIPARPKSPLPTSSEETKICRICHDTRRVDHVISLRIWRDGLLTHIAVRLAAQRFCAVCYRCLPSVLHIAVVIPHFRGVGTPIRQIHCTIVLMLSNAFHFAPRASRSGWPHETTFPQFLVRLSSLPSNQAKDSQAPPRPSSYAYSYDIIICRLDFETTQATQATAFLEELGVYLKENIRCQIHESGDISRRLVKAATTKQKHNVVCKVKLRSQSAAGHHNALSLVCAIDGEGGVRLCACDVEEFITLESNSTRHREEPMTSHLEQQYLMERNRRASVVPVTNIGLPKIGQVAPSRKSRLSRHSACVESNRPVTQLSSSRTSGLLVGCISTCREPIRPVMPLSCHHGRCGWVAAVKIPGRGAEGDAGAGGRVDSDASALFSLFFSHTRPATSATHDSRRHNAFSSNALPSHTQQRDETRRADRFRAKLGLECEGNLGEKRWDSHYGHSLSAIAELTSPGLCAAHPDQSTPRLTSKEIGSRDLYFVGSCFRNKTGACAAATGQLRGQIVATNAWRVTKMSGADGAVAYGYLTSRSLPRLAVTLKNGAKGRDTAQRGRGNGTIPSLISLQLDTKTY</sequence>